<keyword evidence="1" id="KW-0812">Transmembrane</keyword>
<gene>
    <name evidence="2" type="ORF">GCM10022262_42600</name>
</gene>
<reference evidence="3" key="1">
    <citation type="journal article" date="2019" name="Int. J. Syst. Evol. Microbiol.">
        <title>The Global Catalogue of Microorganisms (GCM) 10K type strain sequencing project: providing services to taxonomists for standard genome sequencing and annotation.</title>
        <authorList>
            <consortium name="The Broad Institute Genomics Platform"/>
            <consortium name="The Broad Institute Genome Sequencing Center for Infectious Disease"/>
            <person name="Wu L."/>
            <person name="Ma J."/>
        </authorList>
    </citation>
    <scope>NUCLEOTIDE SEQUENCE [LARGE SCALE GENOMIC DNA]</scope>
    <source>
        <strain evidence="3">JCM 17459</strain>
    </source>
</reference>
<comment type="caution">
    <text evidence="2">The sequence shown here is derived from an EMBL/GenBank/DDBJ whole genome shotgun (WGS) entry which is preliminary data.</text>
</comment>
<dbReference type="Proteomes" id="UP001499841">
    <property type="component" value="Unassembled WGS sequence"/>
</dbReference>
<proteinExistence type="predicted"/>
<evidence type="ECO:0000313" key="3">
    <source>
        <dbReference type="Proteomes" id="UP001499841"/>
    </source>
</evidence>
<evidence type="ECO:0000256" key="1">
    <source>
        <dbReference type="SAM" id="Phobius"/>
    </source>
</evidence>
<dbReference type="EMBL" id="BAABBA010000064">
    <property type="protein sequence ID" value="GAA3514846.1"/>
    <property type="molecule type" value="Genomic_DNA"/>
</dbReference>
<protein>
    <submittedName>
        <fullName evidence="2">Uncharacterized protein</fullName>
    </submittedName>
</protein>
<keyword evidence="1" id="KW-0472">Membrane</keyword>
<name>A0ABP6USN7_9MICO</name>
<sequence>MSWVVWLAIAVGWGLILLPGMVKRLRRDPQPHFPLVPLAQPLGHDGSANASFFWEAVRSVVSGAVSAPGEEPNEVWVTSSALARGEGVVLSWDEWGPTVDAGTFYVDLTELGGEAFYELDVDTDVSEVFWIVVGYLRDGVERRQGRAWVYLAEVGLWHAYSGSVRMSDFEPEWAVQLPS</sequence>
<feature type="transmembrane region" description="Helical" evidence="1">
    <location>
        <begin position="6"/>
        <end position="22"/>
    </location>
</feature>
<accession>A0ABP6USN7</accession>
<keyword evidence="1" id="KW-1133">Transmembrane helix</keyword>
<evidence type="ECO:0000313" key="2">
    <source>
        <dbReference type="EMBL" id="GAA3514846.1"/>
    </source>
</evidence>
<organism evidence="2 3">
    <name type="scientific">Georgenia daeguensis</name>
    <dbReference type="NCBI Taxonomy" id="908355"/>
    <lineage>
        <taxon>Bacteria</taxon>
        <taxon>Bacillati</taxon>
        <taxon>Actinomycetota</taxon>
        <taxon>Actinomycetes</taxon>
        <taxon>Micrococcales</taxon>
        <taxon>Bogoriellaceae</taxon>
        <taxon>Georgenia</taxon>
    </lineage>
</organism>
<keyword evidence="3" id="KW-1185">Reference proteome</keyword>